<sequence length="137" mass="15114">MKHLTWFLLTLSVFSSCKKDDAPQKTHISTLELIITDPIPATVSKIRLTNVADNTFSEQKVTSAENENGQLHLRIPLYSTADVVAKVTLYYTDGKTASQTIPDIKVEADKTTIVSGAMFSFHVGVNDRDDGVIVINF</sequence>
<evidence type="ECO:0000313" key="1">
    <source>
        <dbReference type="EMBL" id="PWG81916.1"/>
    </source>
</evidence>
<reference evidence="1 2" key="1">
    <citation type="submission" date="2018-04" db="EMBL/GenBank/DDBJ databases">
        <title>Pedobacter chongqingensis sp. nov., isolated from a rottenly hemp rope.</title>
        <authorList>
            <person name="Cai Y."/>
        </authorList>
    </citation>
    <scope>NUCLEOTIDE SEQUENCE [LARGE SCALE GENOMIC DNA]</scope>
    <source>
        <strain evidence="1 2">FJ4-8</strain>
    </source>
</reference>
<dbReference type="EMBL" id="QEAS01000002">
    <property type="protein sequence ID" value="PWG81916.1"/>
    <property type="molecule type" value="Genomic_DNA"/>
</dbReference>
<comment type="caution">
    <text evidence="1">The sequence shown here is derived from an EMBL/GenBank/DDBJ whole genome shotgun (WGS) entry which is preliminary data.</text>
</comment>
<accession>A0A2U2PKH9</accession>
<dbReference type="RefSeq" id="WP_109414197.1">
    <property type="nucleotide sequence ID" value="NZ_QEAS01000002.1"/>
</dbReference>
<dbReference type="AlphaFoldDB" id="A0A2U2PKH9"/>
<proteinExistence type="predicted"/>
<evidence type="ECO:0000313" key="2">
    <source>
        <dbReference type="Proteomes" id="UP000245647"/>
    </source>
</evidence>
<organism evidence="1 2">
    <name type="scientific">Pararcticibacter amylolyticus</name>
    <dbReference type="NCBI Taxonomy" id="2173175"/>
    <lineage>
        <taxon>Bacteria</taxon>
        <taxon>Pseudomonadati</taxon>
        <taxon>Bacteroidota</taxon>
        <taxon>Sphingobacteriia</taxon>
        <taxon>Sphingobacteriales</taxon>
        <taxon>Sphingobacteriaceae</taxon>
        <taxon>Pararcticibacter</taxon>
    </lineage>
</organism>
<gene>
    <name evidence="1" type="ORF">DDR33_02470</name>
</gene>
<protein>
    <submittedName>
        <fullName evidence="1">Uncharacterized protein</fullName>
    </submittedName>
</protein>
<name>A0A2U2PKH9_9SPHI</name>
<dbReference type="Proteomes" id="UP000245647">
    <property type="component" value="Unassembled WGS sequence"/>
</dbReference>
<keyword evidence="2" id="KW-1185">Reference proteome</keyword>
<dbReference type="PROSITE" id="PS51257">
    <property type="entry name" value="PROKAR_LIPOPROTEIN"/>
    <property type="match status" value="1"/>
</dbReference>